<reference evidence="1 2" key="1">
    <citation type="journal article" date="2019" name="Front. Microbiol.">
        <title>Genomic Features for Desiccation Tolerance and Sugar Biosynthesis in the Extremophile Gloeocapsopsis sp. UTEX B3054.</title>
        <authorList>
            <person name="Urrejola C."/>
            <person name="Alcorta J."/>
            <person name="Salas L."/>
            <person name="Vasquez M."/>
            <person name="Polz M.F."/>
            <person name="Vicuna R."/>
            <person name="Diez B."/>
        </authorList>
    </citation>
    <scope>NUCLEOTIDE SEQUENCE [LARGE SCALE GENOMIC DNA]</scope>
    <source>
        <strain evidence="1 2">1H9</strain>
    </source>
</reference>
<dbReference type="OrthoDB" id="4770405at2"/>
<dbReference type="GO" id="GO:0005524">
    <property type="term" value="F:ATP binding"/>
    <property type="evidence" value="ECO:0007669"/>
    <property type="project" value="UniProtKB-KW"/>
</dbReference>
<sequence length="2095" mass="239452">MENELVRYSRAGDVFHYRWAARRCLRMIHPKSPVKSIVIEGSKINEAAGEYVIDVTEYIENTQNCSEEITYFQLKHSTQRVNQPFQLSDLKDTVEGFAKRFCYHLYEDNNTEQFRDVRFSIITNRQIADSFKAGILAIKNGGQAANQRTLEKYTQLKDEKLRDFCASLELVDGEGDYIAQRHELHAEISELLAGTVDNAQIDSVIALVQDKALPKNNGKIIREDILKRFGVTSERDLFPAPLEFEESKNFIKREQHEILLNSVLEAFTPVIIHAGGGVGKSVFSRQLVESLPTGSLGIVYDCFGSGKYRNRSEPRHRHRDALVQIVNEIASRGLCELMIPRATDLDDAILRAFLSRLNTAATALRKVNQGAILAVLIDAADNAEMAAKEFSESCFAHQLLREEVPEGCRIIALCRTERIDLLKPLSTVRQIELKSFSQAETLVHLREYFPSATDIDGLEFHRLTGGNPRVQANALSIHRNTVSDILTGLGPSGTTVEEQIAAQLESAISTVKDKLPTDFQRYIDAICLGLANLTPFIPINVLAIAAEVEVLTVVSFVADLGRPLWISENSVQFRDEPTETRFREKFSASVQQIESYITRLKPLASEFSYAAQVLPSLLLQSENYDELISLAISDDYLPEDSPIDERNIRVYRLQFAFKAALRQKRYADAAKLALRAGEEVAGDKRQLELLTQNVDLIAPLQSPQRVQELAFRRMLRGGWDGSENVYSAALLSSVEEFRGEARSFLRVAGNWLSLYFEERSNNKDKTYSEERLTDSDLGEMAVAHFHLHGTKRLVDFILSWQPPEVVFRITRLFIKRFIDAGNFTAVDEISQLGCRNQYLMVAVADELIAVGKFPPINAMGQCLDLLTHKRVRIPKPAEYWSEQTFTSAIISFAEAGSAIELSKNKILRVLNHYLPQRASGLTSNDYHDGERHLFLRGTALRAAILGDLEPEIEALVPEKLLEDKKNYQRNHDIEEFKQVVGGLLLWYLIRSRILLGSREDLEVAFQEANQHSKKARSQRYRQHDRLPFEIARVRFESLALKKPCDSFKEVSIIEKLFDKEYKLSLKDHLIVVRAAYRLEHLSAIRNQLEQSCYEIVVSISDEGPEAKANYYIDLARAVLPISLTDAAAYFNCAIEAVSKFGDELVERWEAVVAIAKRAAEGGRSSPEIAYRFIRCAELVGDSVAREKYWSRNEAIQVCAKLHPPSAFAALSRWRDRDVGWFERQLPALAHEAVRSKIVAPSIGWSLSAFSWEYRFDEFAALCIEAESDETCRQYILDTTVRQLRLNDASESSWQNLKRVAERLSLDNKEIQQVLAFYAQQPRASDTEEPSQLPRMNHPEESQNIDWEEILGNLDLTKSEEVSTAIARFDAVPYPRHPETFWKEIFKRVPVSKASDFLQTLADAERADLYDIRYALLNFPDSYRQKISVKKSWSKFFRLIARRFASRLTNCYIREDFIREIRAENNLQPLIHEGIIEGLSESCDLVSASVLFGFSEIVSSFISPQEASDLLEFALSRFEVHIDENYADGSWDNWLLPPDNISDAFTGFVWAALGSPRSAVRWQAAHCVRRLAEVGCECEINALIEWMNRDCVNAFGSHAFPFYNLHARLYLLIALARVAIDSPEKLRRHHSIFAHHVLDGLPHALIQKFAAKIALSIEATFPGTYDSGVTDKLREVGISQMPVKEIDGYRENFEETPWHARGEVDRNLKLHFGWDFDRYWFEPLGSVFGISGNQVEELTREVVLKEWSITIGNDFIRDPRSSLWNSHHSERETWHSHGSYPRTDDYSFYISYHAMLTVAAKLLLEMPVVHRYDWCNNEWADWLQGHTLTRSDGRWLADRRDPAPLEQRTWLLEKTTENWRQEIKPDDFLDGLLTERNGGTWLNIRGSWSDSDNERKESFYITSALVPQKTSQSLLNALSTCLNPYDFKLPAYQEEDMEFNESPFELQGWIWRGSQDKGLDAADPHAGEIEYPPYRIGDSIIERLGLSVDLEQQKWYMPDMAEESLVCELWSSSESGDKEEPPRHGIRMNASLEFLKTLCSTLERELIVEVQIERHLRRLSYYTRSDDGEYSTPNSKIYIFSADGKLRDTKTCYQLR</sequence>
<evidence type="ECO:0000313" key="2">
    <source>
        <dbReference type="Proteomes" id="UP000441797"/>
    </source>
</evidence>
<proteinExistence type="predicted"/>
<organism evidence="1 2">
    <name type="scientific">Gloeocapsopsis dulcis AAB1 = 1H9</name>
    <dbReference type="NCBI Taxonomy" id="1433147"/>
    <lineage>
        <taxon>Bacteria</taxon>
        <taxon>Bacillati</taxon>
        <taxon>Cyanobacteriota</taxon>
        <taxon>Cyanophyceae</taxon>
        <taxon>Oscillatoriophycideae</taxon>
        <taxon>Chroococcales</taxon>
        <taxon>Chroococcaceae</taxon>
        <taxon>Gloeocapsopsis</taxon>
        <taxon>Gloeocapsopsis dulcis</taxon>
    </lineage>
</organism>
<name>A0A6N8FQ76_9CHRO</name>
<comment type="caution">
    <text evidence="1">The sequence shown here is derived from an EMBL/GenBank/DDBJ whole genome shotgun (WGS) entry which is preliminary data.</text>
</comment>
<accession>A0A6N8FQ76</accession>
<dbReference type="EMBL" id="NAPY01000003">
    <property type="protein sequence ID" value="MUL35408.1"/>
    <property type="molecule type" value="Genomic_DNA"/>
</dbReference>
<protein>
    <submittedName>
        <fullName evidence="1">ATP-binding protein</fullName>
    </submittedName>
</protein>
<evidence type="ECO:0000313" key="1">
    <source>
        <dbReference type="EMBL" id="MUL35408.1"/>
    </source>
</evidence>
<gene>
    <name evidence="1" type="ORF">BWI75_03305</name>
</gene>
<dbReference type="Proteomes" id="UP000441797">
    <property type="component" value="Unassembled WGS sequence"/>
</dbReference>
<keyword evidence="1" id="KW-0067">ATP-binding</keyword>
<keyword evidence="2" id="KW-1185">Reference proteome</keyword>
<keyword evidence="1" id="KW-0547">Nucleotide-binding</keyword>
<dbReference type="RefSeq" id="WP_105218067.1">
    <property type="nucleotide sequence ID" value="NZ_CAWNSU010000075.1"/>
</dbReference>